<evidence type="ECO:0000256" key="2">
    <source>
        <dbReference type="SAM" id="Phobius"/>
    </source>
</evidence>
<keyword evidence="2" id="KW-1133">Transmembrane helix</keyword>
<gene>
    <name evidence="4" type="ORF">L0P92_33180</name>
</gene>
<sequence>MANGISRTRHPWRTRTARMLLALCALAALFATATAPARAATETAAQAAHLADRLRANPVHITDQLPREVPRSTARAFAEVAERTGVPTYVLVLPSLSADPGLLDAVHERLGRDGLYVLVDESTVTDAVAYGVDVPADDASTVALYELPYDAGPLRRFERFAEVVAQGGEKAAARAEAAREKYDDGAEPADAYIDETDRGEQSSLTGVLLVAVPLLILLLVPYVRRWWLRLRQAPATKGAERAEQTERTSLSKTGKQTKQAKKAKKGRQAKAPVVPKAGRALRWTVAVLALASAVAVVVTAPLVHGQTRTSWSPPPRAIELNARLDRVAAGLAEDPVYQDPESPRVLDAAQLDRLHDRIRAFARSEGGGPVFVSLVPQLMEDESGGDEAAFAAAVYDKVGEDGVYVVADPLHGSIDVFNHGLRLDGYSLAFDLPESITAGDARADEADDHLMGSRLAALMTVLDKTERSDEPTTADTPYPVTDAVREDELAPLFGPDFWSALFPGALVAGAVFGVVAGLLGIVGRVLRRRNAGPAV</sequence>
<proteinExistence type="predicted"/>
<organism evidence="4 5">
    <name type="scientific">Streptomyces muensis</name>
    <dbReference type="NCBI Taxonomy" id="1077944"/>
    <lineage>
        <taxon>Bacteria</taxon>
        <taxon>Bacillati</taxon>
        <taxon>Actinomycetota</taxon>
        <taxon>Actinomycetes</taxon>
        <taxon>Kitasatosporales</taxon>
        <taxon>Streptomycetaceae</taxon>
        <taxon>Streptomyces</taxon>
    </lineage>
</organism>
<dbReference type="EMBL" id="JAKEIP010000208">
    <property type="protein sequence ID" value="MCF1598369.1"/>
    <property type="molecule type" value="Genomic_DNA"/>
</dbReference>
<keyword evidence="5" id="KW-1185">Reference proteome</keyword>
<evidence type="ECO:0000256" key="1">
    <source>
        <dbReference type="SAM" id="MobiDB-lite"/>
    </source>
</evidence>
<evidence type="ECO:0000313" key="4">
    <source>
        <dbReference type="EMBL" id="MCF1598369.1"/>
    </source>
</evidence>
<feature type="compositionally biased region" description="Basic residues" evidence="1">
    <location>
        <begin position="258"/>
        <end position="268"/>
    </location>
</feature>
<dbReference type="RefSeq" id="WP_234766767.1">
    <property type="nucleotide sequence ID" value="NZ_JAKEIP010000208.1"/>
</dbReference>
<feature type="signal peptide" evidence="3">
    <location>
        <begin position="1"/>
        <end position="39"/>
    </location>
</feature>
<feature type="transmembrane region" description="Helical" evidence="2">
    <location>
        <begin position="204"/>
        <end position="223"/>
    </location>
</feature>
<evidence type="ECO:0000313" key="5">
    <source>
        <dbReference type="Proteomes" id="UP001139384"/>
    </source>
</evidence>
<name>A0A9X1Q5I1_STRM4</name>
<comment type="caution">
    <text evidence="4">The sequence shown here is derived from an EMBL/GenBank/DDBJ whole genome shotgun (WGS) entry which is preliminary data.</text>
</comment>
<protein>
    <recommendedName>
        <fullName evidence="6">TPM domain-containing protein</fullName>
    </recommendedName>
</protein>
<keyword evidence="2" id="KW-0472">Membrane</keyword>
<accession>A0A9X1Q5I1</accession>
<keyword evidence="3" id="KW-0732">Signal</keyword>
<keyword evidence="2" id="KW-0812">Transmembrane</keyword>
<feature type="transmembrane region" description="Helical" evidence="2">
    <location>
        <begin position="280"/>
        <end position="303"/>
    </location>
</feature>
<feature type="chain" id="PRO_5040878361" description="TPM domain-containing protein" evidence="3">
    <location>
        <begin position="40"/>
        <end position="535"/>
    </location>
</feature>
<evidence type="ECO:0000256" key="3">
    <source>
        <dbReference type="SAM" id="SignalP"/>
    </source>
</evidence>
<feature type="region of interest" description="Disordered" evidence="1">
    <location>
        <begin position="237"/>
        <end position="271"/>
    </location>
</feature>
<evidence type="ECO:0008006" key="6">
    <source>
        <dbReference type="Google" id="ProtNLM"/>
    </source>
</evidence>
<dbReference type="AlphaFoldDB" id="A0A9X1Q5I1"/>
<feature type="transmembrane region" description="Helical" evidence="2">
    <location>
        <begin position="497"/>
        <end position="522"/>
    </location>
</feature>
<dbReference type="Proteomes" id="UP001139384">
    <property type="component" value="Unassembled WGS sequence"/>
</dbReference>
<reference evidence="4" key="1">
    <citation type="submission" date="2022-01" db="EMBL/GenBank/DDBJ databases">
        <title>Draft Genome Sequences of Seven Type Strains of the Genus Streptomyces.</title>
        <authorList>
            <person name="Aziz S."/>
            <person name="Coretto E."/>
            <person name="Chronakova A."/>
            <person name="Sproer C."/>
            <person name="Huber K."/>
            <person name="Nouioui I."/>
            <person name="Gross H."/>
        </authorList>
    </citation>
    <scope>NUCLEOTIDE SEQUENCE</scope>
    <source>
        <strain evidence="4">DSM 103493</strain>
    </source>
</reference>